<keyword evidence="2 6" id="KW-0812">Transmembrane</keyword>
<dbReference type="RefSeq" id="WP_124343612.1">
    <property type="nucleotide sequence ID" value="NZ_BHYL01000231.1"/>
</dbReference>
<comment type="caution">
    <text evidence="7">The sequence shown here is derived from an EMBL/GenBank/DDBJ whole genome shotgun (WGS) entry which is preliminary data.</text>
</comment>
<dbReference type="GO" id="GO:0016020">
    <property type="term" value="C:membrane"/>
    <property type="evidence" value="ECO:0007669"/>
    <property type="project" value="UniProtKB-SubCell"/>
</dbReference>
<evidence type="ECO:0000313" key="8">
    <source>
        <dbReference type="Proteomes" id="UP000288246"/>
    </source>
</evidence>
<evidence type="ECO:0000313" key="7">
    <source>
        <dbReference type="EMBL" id="GCD21105.1"/>
    </source>
</evidence>
<dbReference type="AlphaFoldDB" id="A0A401V2H2"/>
<evidence type="ECO:0000256" key="5">
    <source>
        <dbReference type="SAM" id="MobiDB-lite"/>
    </source>
</evidence>
<feature type="region of interest" description="Disordered" evidence="5">
    <location>
        <begin position="249"/>
        <end position="269"/>
    </location>
</feature>
<dbReference type="Proteomes" id="UP000288246">
    <property type="component" value="Unassembled WGS sequence"/>
</dbReference>
<dbReference type="Pfam" id="PF04228">
    <property type="entry name" value="Zn_peptidase"/>
    <property type="match status" value="1"/>
</dbReference>
<name>A0A401V2H2_9CELL</name>
<proteinExistence type="predicted"/>
<dbReference type="PANTHER" id="PTHR30168">
    <property type="entry name" value="PUTATIVE MEMBRANE PROTEIN YPFJ"/>
    <property type="match status" value="1"/>
</dbReference>
<comment type="subcellular location">
    <subcellularLocation>
        <location evidence="1">Membrane</location>
        <topology evidence="1">Single-pass membrane protein</topology>
    </subcellularLocation>
</comment>
<organism evidence="7 8">
    <name type="scientific">Cellulomonas algicola</name>
    <dbReference type="NCBI Taxonomy" id="2071633"/>
    <lineage>
        <taxon>Bacteria</taxon>
        <taxon>Bacillati</taxon>
        <taxon>Actinomycetota</taxon>
        <taxon>Actinomycetes</taxon>
        <taxon>Micrococcales</taxon>
        <taxon>Cellulomonadaceae</taxon>
        <taxon>Cellulomonas</taxon>
    </lineage>
</organism>
<dbReference type="EMBL" id="BHYL01000231">
    <property type="protein sequence ID" value="GCD21105.1"/>
    <property type="molecule type" value="Genomic_DNA"/>
</dbReference>
<evidence type="ECO:0000256" key="2">
    <source>
        <dbReference type="ARBA" id="ARBA00022692"/>
    </source>
</evidence>
<accession>A0A401V2H2</accession>
<evidence type="ECO:0000256" key="1">
    <source>
        <dbReference type="ARBA" id="ARBA00004167"/>
    </source>
</evidence>
<evidence type="ECO:0000256" key="4">
    <source>
        <dbReference type="ARBA" id="ARBA00023136"/>
    </source>
</evidence>
<dbReference type="OrthoDB" id="9774900at2"/>
<keyword evidence="4 6" id="KW-0472">Membrane</keyword>
<gene>
    <name evidence="7" type="ORF">CTKZ_26670</name>
</gene>
<keyword evidence="3 6" id="KW-1133">Transmembrane helix</keyword>
<dbReference type="PANTHER" id="PTHR30168:SF0">
    <property type="entry name" value="INNER MEMBRANE PROTEIN"/>
    <property type="match status" value="1"/>
</dbReference>
<evidence type="ECO:0000256" key="6">
    <source>
        <dbReference type="SAM" id="Phobius"/>
    </source>
</evidence>
<sequence>MTFGEGGQFEGGRVRTSRGGKVAVGGGIGALVVAVLAIFLNQSGNGDLANVLQGAAGGSGQQAEQGVVGDCTAEQANEQRDCRLSATLQALDAYWADELPAQGAQFAQPAAEAFEGQTTTGCGAASASTGPFYCPPDQTIYLDLGFYDLLQSQFGAEGGPLAEMYVTAHEYGHHVQNLTGVMDRAQRQGTGAESDSVRVELQADCYAGMWVGSAATEVDPDTGVTFLEPITAEQLQQALSAAEAVGDDHIQQQSGGGVNPDSWTHGSSEQRQRWFTTGYEQGTLAACDTFATDEL</sequence>
<protein>
    <submittedName>
        <fullName evidence="7">Membrane protein</fullName>
    </submittedName>
</protein>
<keyword evidence="8" id="KW-1185">Reference proteome</keyword>
<dbReference type="InterPro" id="IPR007343">
    <property type="entry name" value="Uncharacterised_pept_Zn_put"/>
</dbReference>
<reference evidence="7 8" key="1">
    <citation type="submission" date="2018-11" db="EMBL/GenBank/DDBJ databases">
        <title>Draft genome sequence of Cellulomonas takizawaensis strain TKZ-21.</title>
        <authorList>
            <person name="Yamamura H."/>
            <person name="Hayashi T."/>
            <person name="Hamada M."/>
            <person name="Serisawa Y."/>
            <person name="Matsuyama K."/>
            <person name="Nakagawa Y."/>
            <person name="Otoguro M."/>
            <person name="Yanagida F."/>
            <person name="Hayakawa M."/>
        </authorList>
    </citation>
    <scope>NUCLEOTIDE SEQUENCE [LARGE SCALE GENOMIC DNA]</scope>
    <source>
        <strain evidence="7 8">TKZ-21</strain>
    </source>
</reference>
<feature type="transmembrane region" description="Helical" evidence="6">
    <location>
        <begin position="22"/>
        <end position="40"/>
    </location>
</feature>
<evidence type="ECO:0000256" key="3">
    <source>
        <dbReference type="ARBA" id="ARBA00022989"/>
    </source>
</evidence>